<dbReference type="AlphaFoldDB" id="A0A426WYQ2"/>
<evidence type="ECO:0000313" key="2">
    <source>
        <dbReference type="EMBL" id="RRT32444.1"/>
    </source>
</evidence>
<name>A0A426WYQ2_ENSVE</name>
<dbReference type="EMBL" id="AMZH03032015">
    <property type="protein sequence ID" value="RRT32444.1"/>
    <property type="molecule type" value="Genomic_DNA"/>
</dbReference>
<reference evidence="2 3" key="1">
    <citation type="journal article" date="2014" name="Agronomy (Basel)">
        <title>A Draft Genome Sequence for Ensete ventricosum, the Drought-Tolerant Tree Against Hunger.</title>
        <authorList>
            <person name="Harrison J."/>
            <person name="Moore K.A."/>
            <person name="Paszkiewicz K."/>
            <person name="Jones T."/>
            <person name="Grant M."/>
            <person name="Ambacheew D."/>
            <person name="Muzemil S."/>
            <person name="Studholme D.J."/>
        </authorList>
    </citation>
    <scope>NUCLEOTIDE SEQUENCE [LARGE SCALE GENOMIC DNA]</scope>
</reference>
<evidence type="ECO:0000313" key="3">
    <source>
        <dbReference type="Proteomes" id="UP000287651"/>
    </source>
</evidence>
<protein>
    <submittedName>
        <fullName evidence="2">Uncharacterized protein</fullName>
    </submittedName>
</protein>
<accession>A0A426WYQ2</accession>
<proteinExistence type="predicted"/>
<evidence type="ECO:0000256" key="1">
    <source>
        <dbReference type="SAM" id="MobiDB-lite"/>
    </source>
</evidence>
<sequence length="119" mass="13057">MCDEIESCRTVLRVLETIGSESSVREAACGKGITTCKGGRPWPSPLQGRLGHGQGQPPTERADDDRSRPLANRDACRGDARGRGHLRRGNDNSCNNRAGSVRVFLWQKDDISPQNLRNS</sequence>
<organism evidence="2 3">
    <name type="scientific">Ensete ventricosum</name>
    <name type="common">Abyssinian banana</name>
    <name type="synonym">Musa ensete</name>
    <dbReference type="NCBI Taxonomy" id="4639"/>
    <lineage>
        <taxon>Eukaryota</taxon>
        <taxon>Viridiplantae</taxon>
        <taxon>Streptophyta</taxon>
        <taxon>Embryophyta</taxon>
        <taxon>Tracheophyta</taxon>
        <taxon>Spermatophyta</taxon>
        <taxon>Magnoliopsida</taxon>
        <taxon>Liliopsida</taxon>
        <taxon>Zingiberales</taxon>
        <taxon>Musaceae</taxon>
        <taxon>Ensete</taxon>
    </lineage>
</organism>
<dbReference type="Proteomes" id="UP000287651">
    <property type="component" value="Unassembled WGS sequence"/>
</dbReference>
<feature type="region of interest" description="Disordered" evidence="1">
    <location>
        <begin position="37"/>
        <end position="93"/>
    </location>
</feature>
<gene>
    <name evidence="2" type="ORF">B296_00058962</name>
</gene>
<comment type="caution">
    <text evidence="2">The sequence shown here is derived from an EMBL/GenBank/DDBJ whole genome shotgun (WGS) entry which is preliminary data.</text>
</comment>